<dbReference type="RefSeq" id="XP_001743865.1">
    <property type="nucleotide sequence ID" value="XM_001743813.1"/>
</dbReference>
<dbReference type="GeneID" id="5889161"/>
<dbReference type="Pfam" id="PF00625">
    <property type="entry name" value="Guanylate_kin"/>
    <property type="match status" value="1"/>
</dbReference>
<feature type="domain" description="Guanylate kinase-like" evidence="5">
    <location>
        <begin position="480"/>
        <end position="654"/>
    </location>
</feature>
<dbReference type="PANTHER" id="PTHR23119:SF51">
    <property type="entry name" value="DISKS LARGE 1 TUMOR SUPPRESSOR PROTEIN"/>
    <property type="match status" value="1"/>
</dbReference>
<dbReference type="InterPro" id="IPR008145">
    <property type="entry name" value="GK/Ca_channel_bsu"/>
</dbReference>
<dbReference type="FunFam" id="3.40.50.300:FF:006098">
    <property type="entry name" value="Discs, large homolog 4a (Drosophila)"/>
    <property type="match status" value="1"/>
</dbReference>
<name>A9UT73_MONBE</name>
<evidence type="ECO:0007829" key="10">
    <source>
        <dbReference type="PDB" id="6X1P"/>
    </source>
</evidence>
<dbReference type="SMART" id="SM00072">
    <property type="entry name" value="GuKc"/>
    <property type="match status" value="1"/>
</dbReference>
<feature type="domain" description="PDZ" evidence="6">
    <location>
        <begin position="94"/>
        <end position="182"/>
    </location>
</feature>
<dbReference type="GO" id="GO:0097120">
    <property type="term" value="P:receptor localization to synapse"/>
    <property type="evidence" value="ECO:0000318"/>
    <property type="project" value="GO_Central"/>
</dbReference>
<dbReference type="InterPro" id="IPR001452">
    <property type="entry name" value="SH3_domain"/>
</dbReference>
<evidence type="ECO:0000259" key="6">
    <source>
        <dbReference type="PROSITE" id="PS50106"/>
    </source>
</evidence>
<dbReference type="Pfam" id="PF00018">
    <property type="entry name" value="SH3_1"/>
    <property type="match status" value="1"/>
</dbReference>
<dbReference type="GO" id="GO:0045197">
    <property type="term" value="P:establishment or maintenance of epithelial cell apical/basal polarity"/>
    <property type="evidence" value="ECO:0000318"/>
    <property type="project" value="GO_Central"/>
</dbReference>
<keyword evidence="4" id="KW-0472">Membrane</keyword>
<dbReference type="Gene3D" id="3.40.50.300">
    <property type="entry name" value="P-loop containing nucleotide triphosphate hydrolases"/>
    <property type="match status" value="1"/>
</dbReference>
<dbReference type="PDB" id="6X1P">
    <property type="method" value="X-ray"/>
    <property type="resolution" value="1.70 A"/>
    <property type="chains" value="A=93-192"/>
</dbReference>
<dbReference type="KEGG" id="mbr:MONBRDRAFT_209"/>
<dbReference type="SUPFAM" id="SSF50044">
    <property type="entry name" value="SH3-domain"/>
    <property type="match status" value="1"/>
</dbReference>
<dbReference type="SUPFAM" id="SSF50156">
    <property type="entry name" value="PDZ domain-like"/>
    <property type="match status" value="3"/>
</dbReference>
<dbReference type="PROSITE" id="PS50052">
    <property type="entry name" value="GUANYLATE_KINASE_2"/>
    <property type="match status" value="1"/>
</dbReference>
<evidence type="ECO:0000256" key="4">
    <source>
        <dbReference type="ARBA" id="ARBA00023136"/>
    </source>
</evidence>
<dbReference type="InterPro" id="IPR036034">
    <property type="entry name" value="PDZ_sf"/>
</dbReference>
<accession>A9UT73</accession>
<dbReference type="FunCoup" id="A9UT73">
    <property type="interactions" value="622"/>
</dbReference>
<dbReference type="CDD" id="cd00071">
    <property type="entry name" value="GMPK"/>
    <property type="match status" value="1"/>
</dbReference>
<evidence type="ECO:0000313" key="7">
    <source>
        <dbReference type="EMBL" id="EDQ91443.1"/>
    </source>
</evidence>
<dbReference type="STRING" id="81824.A9UT73"/>
<evidence type="ECO:0000259" key="5">
    <source>
        <dbReference type="PROSITE" id="PS50052"/>
    </source>
</evidence>
<dbReference type="InterPro" id="IPR001478">
    <property type="entry name" value="PDZ"/>
</dbReference>
<keyword evidence="8" id="KW-1185">Reference proteome</keyword>
<reference evidence="7 8" key="1">
    <citation type="journal article" date="2008" name="Nature">
        <title>The genome of the choanoflagellate Monosiga brevicollis and the origin of metazoans.</title>
        <authorList>
            <consortium name="JGI Sequencing"/>
            <person name="King N."/>
            <person name="Westbrook M.J."/>
            <person name="Young S.L."/>
            <person name="Kuo A."/>
            <person name="Abedin M."/>
            <person name="Chapman J."/>
            <person name="Fairclough S."/>
            <person name="Hellsten U."/>
            <person name="Isogai Y."/>
            <person name="Letunic I."/>
            <person name="Marr M."/>
            <person name="Pincus D."/>
            <person name="Putnam N."/>
            <person name="Rokas A."/>
            <person name="Wright K.J."/>
            <person name="Zuzow R."/>
            <person name="Dirks W."/>
            <person name="Good M."/>
            <person name="Goodstein D."/>
            <person name="Lemons D."/>
            <person name="Li W."/>
            <person name="Lyons J.B."/>
            <person name="Morris A."/>
            <person name="Nichols S."/>
            <person name="Richter D.J."/>
            <person name="Salamov A."/>
            <person name="Bork P."/>
            <person name="Lim W.A."/>
            <person name="Manning G."/>
            <person name="Miller W.T."/>
            <person name="McGinnis W."/>
            <person name="Shapiro H."/>
            <person name="Tjian R."/>
            <person name="Grigoriev I.V."/>
            <person name="Rokhsar D."/>
        </authorList>
    </citation>
    <scope>NUCLEOTIDE SEQUENCE [LARGE SCALE GENOMIC DNA]</scope>
    <source>
        <strain evidence="8">MX1 / ATCC 50154</strain>
    </source>
</reference>
<proteinExistence type="evidence at protein level"/>
<feature type="domain" description="PDZ" evidence="6">
    <location>
        <begin position="2"/>
        <end position="78"/>
    </location>
</feature>
<dbReference type="GO" id="GO:0016323">
    <property type="term" value="C:basolateral plasma membrane"/>
    <property type="evidence" value="ECO:0000318"/>
    <property type="project" value="GO_Central"/>
</dbReference>
<dbReference type="AlphaFoldDB" id="A9UT73"/>
<dbReference type="GO" id="GO:0098609">
    <property type="term" value="P:cell-cell adhesion"/>
    <property type="evidence" value="ECO:0000318"/>
    <property type="project" value="GO_Central"/>
</dbReference>
<feature type="domain" description="PDZ" evidence="6">
    <location>
        <begin position="238"/>
        <end position="313"/>
    </location>
</feature>
<dbReference type="InterPro" id="IPR036028">
    <property type="entry name" value="SH3-like_dom_sf"/>
</dbReference>
<dbReference type="eggNOG" id="KOG0708">
    <property type="taxonomic scope" value="Eukaryota"/>
</dbReference>
<dbReference type="Gene3D" id="2.30.30.40">
    <property type="entry name" value="SH3 Domains"/>
    <property type="match status" value="1"/>
</dbReference>
<feature type="non-terminal residue" evidence="7">
    <location>
        <position position="664"/>
    </location>
</feature>
<dbReference type="PDB" id="6X1R">
    <property type="method" value="X-ray"/>
    <property type="resolution" value="1.30 A"/>
    <property type="chains" value="A=93-192"/>
</dbReference>
<evidence type="ECO:0007829" key="9">
    <source>
        <dbReference type="PDB" id="6X1N"/>
    </source>
</evidence>
<dbReference type="InterPro" id="IPR027417">
    <property type="entry name" value="P-loop_NTPase"/>
</dbReference>
<dbReference type="SMR" id="A9UT73"/>
<dbReference type="PROSITE" id="PS00856">
    <property type="entry name" value="GUANYLATE_KINASE_1"/>
    <property type="match status" value="1"/>
</dbReference>
<dbReference type="PDB" id="6X1N">
    <property type="method" value="X-ray"/>
    <property type="resolution" value="1.40 A"/>
    <property type="chains" value="A=232-336"/>
</dbReference>
<comment type="subcellular location">
    <subcellularLocation>
        <location evidence="1">Membrane</location>
    </subcellularLocation>
</comment>
<dbReference type="EMBL" id="CH991545">
    <property type="protein sequence ID" value="EDQ91443.1"/>
    <property type="molecule type" value="Genomic_DNA"/>
</dbReference>
<evidence type="ECO:0000256" key="3">
    <source>
        <dbReference type="ARBA" id="ARBA00022737"/>
    </source>
</evidence>
<evidence type="ECO:0000256" key="2">
    <source>
        <dbReference type="ARBA" id="ARBA00022443"/>
    </source>
</evidence>
<dbReference type="InterPro" id="IPR008144">
    <property type="entry name" value="Guanylate_kin-like_dom"/>
</dbReference>
<gene>
    <name evidence="7" type="ORF">MONBRDRAFT_209</name>
</gene>
<feature type="non-terminal residue" evidence="7">
    <location>
        <position position="1"/>
    </location>
</feature>
<dbReference type="Gene3D" id="2.30.42.10">
    <property type="match status" value="3"/>
</dbReference>
<evidence type="ECO:0000313" key="8">
    <source>
        <dbReference type="Proteomes" id="UP000001357"/>
    </source>
</evidence>
<dbReference type="InParanoid" id="A9UT73"/>
<dbReference type="SMART" id="SM00228">
    <property type="entry name" value="PDZ"/>
    <property type="match status" value="3"/>
</dbReference>
<dbReference type="SUPFAM" id="SSF52540">
    <property type="entry name" value="P-loop containing nucleoside triphosphate hydrolases"/>
    <property type="match status" value="1"/>
</dbReference>
<dbReference type="InterPro" id="IPR020590">
    <property type="entry name" value="Guanylate_kinase_CS"/>
</dbReference>
<dbReference type="GO" id="GO:0019901">
    <property type="term" value="F:protein kinase binding"/>
    <property type="evidence" value="ECO:0000318"/>
    <property type="project" value="GO_Central"/>
</dbReference>
<dbReference type="InterPro" id="IPR050614">
    <property type="entry name" value="Synaptic_Scaffolding_LAP-MAGUK"/>
</dbReference>
<keyword evidence="3" id="KW-0677">Repeat</keyword>
<dbReference type="PANTHER" id="PTHR23119">
    <property type="entry name" value="DISCS LARGE"/>
    <property type="match status" value="1"/>
</dbReference>
<keyword evidence="9 10" id="KW-0002">3D-structure</keyword>
<organism evidence="7 8">
    <name type="scientific">Monosiga brevicollis</name>
    <name type="common">Choanoflagellate</name>
    <dbReference type="NCBI Taxonomy" id="81824"/>
    <lineage>
        <taxon>Eukaryota</taxon>
        <taxon>Choanoflagellata</taxon>
        <taxon>Craspedida</taxon>
        <taxon>Salpingoecidae</taxon>
        <taxon>Monosiga</taxon>
    </lineage>
</organism>
<dbReference type="GO" id="GO:0043113">
    <property type="term" value="P:receptor clustering"/>
    <property type="evidence" value="ECO:0000318"/>
    <property type="project" value="GO_Central"/>
</dbReference>
<reference evidence="9 10" key="2">
    <citation type="journal article" date="2020" name="Protein Sci.">
        <title>Structural characterization and computational analysis of PDZ domains in Monosiga brevicollis.</title>
        <authorList>
            <person name="Gao M."/>
            <person name="Mackley I.G.P."/>
            <person name="Mesbahi-Vasey S."/>
            <person name="Bamonte H.A."/>
            <person name="Struyvenberg S.A."/>
            <person name="Landolt L."/>
            <person name="Pederson N.J."/>
            <person name="Williams L.I."/>
            <person name="Bahl C.D."/>
            <person name="Brooks L."/>
            <person name="Amacher J.F."/>
        </authorList>
    </citation>
    <scope>X-RAY CRYSTALLOGRAPHY (1.30 ANGSTROMS) OF 93-192</scope>
</reference>
<dbReference type="Proteomes" id="UP000001357">
    <property type="component" value="Unassembled WGS sequence"/>
</dbReference>
<dbReference type="Pfam" id="PF00595">
    <property type="entry name" value="PDZ"/>
    <property type="match status" value="3"/>
</dbReference>
<protein>
    <submittedName>
        <fullName evidence="7">Uncharacterized protein</fullName>
    </submittedName>
</protein>
<dbReference type="PROSITE" id="PS50106">
    <property type="entry name" value="PDZ"/>
    <property type="match status" value="3"/>
</dbReference>
<dbReference type="OMA" id="WIASSDF"/>
<evidence type="ECO:0000256" key="1">
    <source>
        <dbReference type="ARBA" id="ARBA00004370"/>
    </source>
</evidence>
<sequence>EEVVLRAGSEGLGMSITGGTDRPLVAGDNSIFITDIVPHGAANRTGRLTPGDSIVSINGVSLENKTHGEVVALLRQGGALNESSASIMMTHTETISLHRQHGRGLGFTIAGGQGSPHIAGDDGIFISKIIPDSAAKEDGRLAVGDRVLSVQGESCEKITHERAVEMLRNPASPIVLVVEHNAFHKATAELSRSLGLKKPAAVPITRTGTLKSFGQVNASLQLEASPFDAADKMSDLRTVTLYKGKAGFGFSLLGPAKAGPAEEGEPVGIFISRILPEGAAIESGQVFEGDQILSMNGQDLALASYRQAANLVKHITDGVMTLNLTANPGMYDLYKQRMAAVQANTIETSKELNQIPQDSLCLRALFDYDPAQDSSVASNVTLHDVFVLIKDIHADWWEVQDVRTNVKGLIPSRARYDSHAMFGVGLTAREKKEEKARSILLTRLSFGRRKSSSNVSNGFSGRRRGVYEAVQLHQATTQEPRPLLVLGPSKDHITDKLIDEYPTVFGSCVPHTTRDPRPGEREGEDYHFVSMAAMTKAIEDGEFIEAGQYRAHLYGTSIASVQQVVQQQLSCILDVSVSAIPKLHAHKLFPIVIYLKPDSVSSLRQQNPHFSEETAREVFALSQQVERDYRHLFTKVISNLDLDSTYRRVLDTLSMQSREPFWAP</sequence>
<dbReference type="GO" id="GO:0030054">
    <property type="term" value="C:cell junction"/>
    <property type="evidence" value="ECO:0000318"/>
    <property type="project" value="GO_Central"/>
</dbReference>
<keyword evidence="2" id="KW-0728">SH3 domain</keyword>